<dbReference type="RefSeq" id="WP_156051081.1">
    <property type="nucleotide sequence ID" value="NZ_JOEF01000012.1"/>
</dbReference>
<sequence>MRPKVFRTFAVVCAAVAGVAVAAPVAQAEAPIGERCGAYIVLQTSGGHMLKYKNCSDYAVRIEIDMRYEPNRFECMRPWENRLVEWYQIADNAWYTDTLC</sequence>
<evidence type="ECO:0000256" key="1">
    <source>
        <dbReference type="SAM" id="SignalP"/>
    </source>
</evidence>
<keyword evidence="3" id="KW-1185">Reference proteome</keyword>
<organism evidence="2 3">
    <name type="scientific">Allokutzneria albata</name>
    <name type="common">Kibdelosporangium albatum</name>
    <dbReference type="NCBI Taxonomy" id="211114"/>
    <lineage>
        <taxon>Bacteria</taxon>
        <taxon>Bacillati</taxon>
        <taxon>Actinomycetota</taxon>
        <taxon>Actinomycetes</taxon>
        <taxon>Pseudonocardiales</taxon>
        <taxon>Pseudonocardiaceae</taxon>
        <taxon>Allokutzneria</taxon>
    </lineage>
</organism>
<dbReference type="InterPro" id="IPR045935">
    <property type="entry name" value="DUF6355"/>
</dbReference>
<name>A0A1G9W8W1_ALLAB</name>
<evidence type="ECO:0000313" key="2">
    <source>
        <dbReference type="EMBL" id="SDM80940.1"/>
    </source>
</evidence>
<proteinExistence type="predicted"/>
<gene>
    <name evidence="2" type="ORF">SAMN04489726_3466</name>
</gene>
<dbReference type="Pfam" id="PF19882">
    <property type="entry name" value="DUF6355"/>
    <property type="match status" value="1"/>
</dbReference>
<evidence type="ECO:0000313" key="3">
    <source>
        <dbReference type="Proteomes" id="UP000183376"/>
    </source>
</evidence>
<evidence type="ECO:0008006" key="4">
    <source>
        <dbReference type="Google" id="ProtNLM"/>
    </source>
</evidence>
<accession>A0A1G9W8W1</accession>
<dbReference type="OrthoDB" id="9909458at2"/>
<reference evidence="2 3" key="1">
    <citation type="submission" date="2016-10" db="EMBL/GenBank/DDBJ databases">
        <authorList>
            <person name="de Groot N.N."/>
        </authorList>
    </citation>
    <scope>NUCLEOTIDE SEQUENCE [LARGE SCALE GENOMIC DNA]</scope>
    <source>
        <strain evidence="2 3">DSM 44149</strain>
    </source>
</reference>
<dbReference type="EMBL" id="LT629701">
    <property type="protein sequence ID" value="SDM80940.1"/>
    <property type="molecule type" value="Genomic_DNA"/>
</dbReference>
<feature type="signal peptide" evidence="1">
    <location>
        <begin position="1"/>
        <end position="22"/>
    </location>
</feature>
<protein>
    <recommendedName>
        <fullName evidence="4">Secreted protein</fullName>
    </recommendedName>
</protein>
<keyword evidence="1" id="KW-0732">Signal</keyword>
<dbReference type="AlphaFoldDB" id="A0A1G9W8W1"/>
<dbReference type="Proteomes" id="UP000183376">
    <property type="component" value="Chromosome I"/>
</dbReference>
<feature type="chain" id="PRO_5039075774" description="Secreted protein" evidence="1">
    <location>
        <begin position="23"/>
        <end position="100"/>
    </location>
</feature>